<dbReference type="InterPro" id="IPR027417">
    <property type="entry name" value="P-loop_NTPase"/>
</dbReference>
<evidence type="ECO:0000256" key="11">
    <source>
        <dbReference type="ARBA" id="ARBA00022801"/>
    </source>
</evidence>
<sequence length="346" mass="39069">MAHITRMVIVINNPVPDDYDRMKIICGISRYAVAANEVGECGTPHIQAYVALLKDKKQRQAGWKKMLPRANLKFAKGTERENALYVKKGEQTKAEFAAFKDAGPNYGKNLDLIFEHGTMDHKGLDGTLFNCATAIAEGTVTVDEIAKEYPETFVRFHRGMRELEAIGDRKKFRNWRTTAEWVHGFTGVGKSYVWESAYDPEKMFVMKAEDKGWSDGYTGQPIVIIDELRKGQISYAMLLKMIGSGPYWLSNRGRAPTPFLAKHIYITSCYHPRDLYNDLDGDDSIDQLLDRLGGNITHMMGKSKRAVQENIFLRDIIKDALCEEASCSQETGGPQNYGLPKEFNFG</sequence>
<evidence type="ECO:0000256" key="3">
    <source>
        <dbReference type="ARBA" id="ARBA00008545"/>
    </source>
</evidence>
<reference evidence="19" key="1">
    <citation type="submission" date="2012-11" db="EMBL/GenBank/DDBJ databases">
        <title>Investigation of viruses associated with Diporeia sp. from the Laurentian Great Lakes and Owasco Lake, NY as a potential stressor of declining populations.</title>
        <authorList>
            <person name="Hewson I."/>
            <person name="Rudstam L.G."/>
        </authorList>
    </citation>
    <scope>NUCLEOTIDE SEQUENCE</scope>
    <source>
        <strain evidence="19">LM29173</strain>
    </source>
</reference>
<keyword evidence="6" id="KW-0235">DNA replication</keyword>
<protein>
    <recommendedName>
        <fullName evidence="15">ATP-dependent helicase Rep</fullName>
    </recommendedName>
    <alternativeName>
        <fullName evidence="16">RepP</fullName>
    </alternativeName>
</protein>
<comment type="similarity">
    <text evidence="3">Belongs to the nanoviruses/circoviruses replication-associated protein family.</text>
</comment>
<dbReference type="Gene3D" id="3.40.1310.20">
    <property type="match status" value="1"/>
</dbReference>
<dbReference type="GO" id="GO:0042025">
    <property type="term" value="C:host cell nucleus"/>
    <property type="evidence" value="ECO:0007669"/>
    <property type="project" value="UniProtKB-SubCell"/>
</dbReference>
<keyword evidence="12" id="KW-0190">Covalent protein-DNA linkage</keyword>
<keyword evidence="9" id="KW-0547">Nucleotide-binding</keyword>
<feature type="domain" description="CRESS-DNA virus Rep endonuclease" evidence="18">
    <location>
        <begin position="1"/>
        <end position="99"/>
    </location>
</feature>
<dbReference type="InterPro" id="IPR000605">
    <property type="entry name" value="Helicase_SF3_ssDNA/RNA_vir"/>
</dbReference>
<evidence type="ECO:0000256" key="15">
    <source>
        <dbReference type="ARBA" id="ARBA00030754"/>
    </source>
</evidence>
<dbReference type="GO" id="GO:0016787">
    <property type="term" value="F:hydrolase activity"/>
    <property type="evidence" value="ECO:0007669"/>
    <property type="project" value="UniProtKB-KW"/>
</dbReference>
<keyword evidence="7" id="KW-0540">Nuclease</keyword>
<name>M1T024_9VIRU</name>
<comment type="catalytic activity">
    <reaction evidence="17">
        <text>ATP + H2O = ADP + phosphate + H(+)</text>
        <dbReference type="Rhea" id="RHEA:13065"/>
        <dbReference type="ChEBI" id="CHEBI:15377"/>
        <dbReference type="ChEBI" id="CHEBI:15378"/>
        <dbReference type="ChEBI" id="CHEBI:30616"/>
        <dbReference type="ChEBI" id="CHEBI:43474"/>
        <dbReference type="ChEBI" id="CHEBI:456216"/>
    </reaction>
</comment>
<evidence type="ECO:0000256" key="13">
    <source>
        <dbReference type="ARBA" id="ARBA00023125"/>
    </source>
</evidence>
<organism evidence="19">
    <name type="scientific">Diporeia sp. associated circular virus</name>
    <dbReference type="NCBI Taxonomy" id="1299317"/>
    <lineage>
        <taxon>Viruses</taxon>
    </lineage>
</organism>
<evidence type="ECO:0000256" key="1">
    <source>
        <dbReference type="ARBA" id="ARBA00001936"/>
    </source>
</evidence>
<evidence type="ECO:0000256" key="9">
    <source>
        <dbReference type="ARBA" id="ARBA00022741"/>
    </source>
</evidence>
<dbReference type="GO" id="GO:0003677">
    <property type="term" value="F:DNA binding"/>
    <property type="evidence" value="ECO:0007669"/>
    <property type="project" value="UniProtKB-KW"/>
</dbReference>
<dbReference type="EMBL" id="KC248420">
    <property type="protein sequence ID" value="AGG39818.1"/>
    <property type="molecule type" value="Genomic_DNA"/>
</dbReference>
<dbReference type="SUPFAM" id="SSF52540">
    <property type="entry name" value="P-loop containing nucleoside triphosphate hydrolases"/>
    <property type="match status" value="1"/>
</dbReference>
<dbReference type="GO" id="GO:0004519">
    <property type="term" value="F:endonuclease activity"/>
    <property type="evidence" value="ECO:0007669"/>
    <property type="project" value="UniProtKB-KW"/>
</dbReference>
<accession>M1T024</accession>
<dbReference type="GO" id="GO:0016779">
    <property type="term" value="F:nucleotidyltransferase activity"/>
    <property type="evidence" value="ECO:0007669"/>
    <property type="project" value="UniProtKB-KW"/>
</dbReference>
<evidence type="ECO:0000256" key="10">
    <source>
        <dbReference type="ARBA" id="ARBA00022759"/>
    </source>
</evidence>
<dbReference type="PROSITE" id="PS52020">
    <property type="entry name" value="CRESS_DNA_REP"/>
    <property type="match status" value="1"/>
</dbReference>
<evidence type="ECO:0000256" key="16">
    <source>
        <dbReference type="ARBA" id="ARBA00032243"/>
    </source>
</evidence>
<evidence type="ECO:0000256" key="5">
    <source>
        <dbReference type="ARBA" id="ARBA00022695"/>
    </source>
</evidence>
<dbReference type="GO" id="GO:0046872">
    <property type="term" value="F:metal ion binding"/>
    <property type="evidence" value="ECO:0007669"/>
    <property type="project" value="UniProtKB-KW"/>
</dbReference>
<dbReference type="GO" id="GO:0003723">
    <property type="term" value="F:RNA binding"/>
    <property type="evidence" value="ECO:0007669"/>
    <property type="project" value="InterPro"/>
</dbReference>
<keyword evidence="8" id="KW-0479">Metal-binding</keyword>
<evidence type="ECO:0000259" key="18">
    <source>
        <dbReference type="PROSITE" id="PS52020"/>
    </source>
</evidence>
<evidence type="ECO:0000256" key="12">
    <source>
        <dbReference type="ARBA" id="ARBA00023124"/>
    </source>
</evidence>
<dbReference type="InterPro" id="IPR049912">
    <property type="entry name" value="CRESS_DNA_REP"/>
</dbReference>
<evidence type="ECO:0000313" key="19">
    <source>
        <dbReference type="EMBL" id="AGG39818.1"/>
    </source>
</evidence>
<keyword evidence="10" id="KW-0255">Endonuclease</keyword>
<comment type="subcellular location">
    <subcellularLocation>
        <location evidence="2">Host nucleus</location>
    </subcellularLocation>
</comment>
<comment type="cofactor">
    <cofactor evidence="1">
        <name>Mn(2+)</name>
        <dbReference type="ChEBI" id="CHEBI:29035"/>
    </cofactor>
</comment>
<evidence type="ECO:0000256" key="8">
    <source>
        <dbReference type="ARBA" id="ARBA00022723"/>
    </source>
</evidence>
<keyword evidence="14" id="KW-0511">Multifunctional enzyme</keyword>
<evidence type="ECO:0000256" key="6">
    <source>
        <dbReference type="ARBA" id="ARBA00022705"/>
    </source>
</evidence>
<keyword evidence="11" id="KW-0378">Hydrolase</keyword>
<keyword evidence="13" id="KW-0238">DNA-binding</keyword>
<dbReference type="GO" id="GO:0003724">
    <property type="term" value="F:RNA helicase activity"/>
    <property type="evidence" value="ECO:0007669"/>
    <property type="project" value="InterPro"/>
</dbReference>
<dbReference type="GO" id="GO:0006260">
    <property type="term" value="P:DNA replication"/>
    <property type="evidence" value="ECO:0007669"/>
    <property type="project" value="UniProtKB-KW"/>
</dbReference>
<proteinExistence type="inferred from homology"/>
<evidence type="ECO:0000256" key="2">
    <source>
        <dbReference type="ARBA" id="ARBA00004147"/>
    </source>
</evidence>
<keyword evidence="5" id="KW-0548">Nucleotidyltransferase</keyword>
<evidence type="ECO:0000256" key="17">
    <source>
        <dbReference type="ARBA" id="ARBA00049360"/>
    </source>
</evidence>
<keyword evidence="4" id="KW-0808">Transferase</keyword>
<dbReference type="Pfam" id="PF00910">
    <property type="entry name" value="RNA_helicase"/>
    <property type="match status" value="1"/>
</dbReference>
<dbReference type="GO" id="GO:0000166">
    <property type="term" value="F:nucleotide binding"/>
    <property type="evidence" value="ECO:0007669"/>
    <property type="project" value="UniProtKB-KW"/>
</dbReference>
<evidence type="ECO:0000256" key="14">
    <source>
        <dbReference type="ARBA" id="ARBA00023268"/>
    </source>
</evidence>
<evidence type="ECO:0000256" key="7">
    <source>
        <dbReference type="ARBA" id="ARBA00022722"/>
    </source>
</evidence>
<evidence type="ECO:0000256" key="4">
    <source>
        <dbReference type="ARBA" id="ARBA00022679"/>
    </source>
</evidence>